<dbReference type="Proteomes" id="UP000791440">
    <property type="component" value="Unassembled WGS sequence"/>
</dbReference>
<keyword evidence="3" id="KW-1185">Reference proteome</keyword>
<sequence length="146" mass="16245">MAVVLKTFLGCFKLRTGCLFMGYSGAITSMLFIMFSFAGIIITGQREGSLKGDALYVNNVILWACIFLAVFCSIAFGLYVVLLVGVQQWRPKLVKVFLIGMTVYLVISFILAVVLTVMNPTFGIRFVITFGKYTIRLFQPKTVPLC</sequence>
<reference evidence="2" key="1">
    <citation type="journal article" date="2016" name="Insect Biochem. Mol. Biol.">
        <title>Multifaceted biological insights from a draft genome sequence of the tobacco hornworm moth, Manduca sexta.</title>
        <authorList>
            <person name="Kanost M.R."/>
            <person name="Arrese E.L."/>
            <person name="Cao X."/>
            <person name="Chen Y.R."/>
            <person name="Chellapilla S."/>
            <person name="Goldsmith M.R."/>
            <person name="Grosse-Wilde E."/>
            <person name="Heckel D.G."/>
            <person name="Herndon N."/>
            <person name="Jiang H."/>
            <person name="Papanicolaou A."/>
            <person name="Qu J."/>
            <person name="Soulages J.L."/>
            <person name="Vogel H."/>
            <person name="Walters J."/>
            <person name="Waterhouse R.M."/>
            <person name="Ahn S.J."/>
            <person name="Almeida F.C."/>
            <person name="An C."/>
            <person name="Aqrawi P."/>
            <person name="Bretschneider A."/>
            <person name="Bryant W.B."/>
            <person name="Bucks S."/>
            <person name="Chao H."/>
            <person name="Chevignon G."/>
            <person name="Christen J.M."/>
            <person name="Clarke D.F."/>
            <person name="Dittmer N.T."/>
            <person name="Ferguson L.C.F."/>
            <person name="Garavelou S."/>
            <person name="Gordon K.H.J."/>
            <person name="Gunaratna R.T."/>
            <person name="Han Y."/>
            <person name="Hauser F."/>
            <person name="He Y."/>
            <person name="Heidel-Fischer H."/>
            <person name="Hirsh A."/>
            <person name="Hu Y."/>
            <person name="Jiang H."/>
            <person name="Kalra D."/>
            <person name="Klinner C."/>
            <person name="Konig C."/>
            <person name="Kovar C."/>
            <person name="Kroll A.R."/>
            <person name="Kuwar S.S."/>
            <person name="Lee S.L."/>
            <person name="Lehman R."/>
            <person name="Li K."/>
            <person name="Li Z."/>
            <person name="Liang H."/>
            <person name="Lovelace S."/>
            <person name="Lu Z."/>
            <person name="Mansfield J.H."/>
            <person name="McCulloch K.J."/>
            <person name="Mathew T."/>
            <person name="Morton B."/>
            <person name="Muzny D.M."/>
            <person name="Neunemann D."/>
            <person name="Ongeri F."/>
            <person name="Pauchet Y."/>
            <person name="Pu L.L."/>
            <person name="Pyrousis I."/>
            <person name="Rao X.J."/>
            <person name="Redding A."/>
            <person name="Roesel C."/>
            <person name="Sanchez-Gracia A."/>
            <person name="Schaack S."/>
            <person name="Shukla A."/>
            <person name="Tetreau G."/>
            <person name="Wang Y."/>
            <person name="Xiong G.H."/>
            <person name="Traut W."/>
            <person name="Walsh T.K."/>
            <person name="Worley K.C."/>
            <person name="Wu D."/>
            <person name="Wu W."/>
            <person name="Wu Y.Q."/>
            <person name="Zhang X."/>
            <person name="Zou Z."/>
            <person name="Zucker H."/>
            <person name="Briscoe A.D."/>
            <person name="Burmester T."/>
            <person name="Clem R.J."/>
            <person name="Feyereisen R."/>
            <person name="Grimmelikhuijzen C.J.P."/>
            <person name="Hamodrakas S.J."/>
            <person name="Hansson B.S."/>
            <person name="Huguet E."/>
            <person name="Jermiin L.S."/>
            <person name="Lan Q."/>
            <person name="Lehman H.K."/>
            <person name="Lorenzen M."/>
            <person name="Merzendorfer H."/>
            <person name="Michalopoulos I."/>
            <person name="Morton D.B."/>
            <person name="Muthukrishnan S."/>
            <person name="Oakeshott J.G."/>
            <person name="Palmer W."/>
            <person name="Park Y."/>
            <person name="Passarelli A.L."/>
            <person name="Rozas J."/>
            <person name="Schwartz L.M."/>
            <person name="Smith W."/>
            <person name="Southgate A."/>
            <person name="Vilcinskas A."/>
            <person name="Vogt R."/>
            <person name="Wang P."/>
            <person name="Werren J."/>
            <person name="Yu X.Q."/>
            <person name="Zhou J.J."/>
            <person name="Brown S.J."/>
            <person name="Scherer S.E."/>
            <person name="Richards S."/>
            <person name="Blissard G.W."/>
        </authorList>
    </citation>
    <scope>NUCLEOTIDE SEQUENCE</scope>
</reference>
<protein>
    <submittedName>
        <fullName evidence="2">Uncharacterized protein</fullName>
    </submittedName>
</protein>
<proteinExistence type="predicted"/>
<name>A0A921ZE89_MANSE</name>
<comment type="caution">
    <text evidence="2">The sequence shown here is derived from an EMBL/GenBank/DDBJ whole genome shotgun (WGS) entry which is preliminary data.</text>
</comment>
<dbReference type="EMBL" id="JH668501">
    <property type="protein sequence ID" value="KAG6455920.1"/>
    <property type="molecule type" value="Genomic_DNA"/>
</dbReference>
<keyword evidence="1" id="KW-0812">Transmembrane</keyword>
<feature type="transmembrane region" description="Helical" evidence="1">
    <location>
        <begin position="96"/>
        <end position="118"/>
    </location>
</feature>
<evidence type="ECO:0000313" key="2">
    <source>
        <dbReference type="EMBL" id="KAG6455920.1"/>
    </source>
</evidence>
<feature type="transmembrane region" description="Helical" evidence="1">
    <location>
        <begin position="20"/>
        <end position="41"/>
    </location>
</feature>
<evidence type="ECO:0000256" key="1">
    <source>
        <dbReference type="SAM" id="Phobius"/>
    </source>
</evidence>
<dbReference type="AlphaFoldDB" id="A0A921ZE89"/>
<reference evidence="2" key="2">
    <citation type="submission" date="2020-12" db="EMBL/GenBank/DDBJ databases">
        <authorList>
            <person name="Kanost M."/>
        </authorList>
    </citation>
    <scope>NUCLEOTIDE SEQUENCE</scope>
</reference>
<evidence type="ECO:0000313" key="3">
    <source>
        <dbReference type="Proteomes" id="UP000791440"/>
    </source>
</evidence>
<keyword evidence="1" id="KW-0472">Membrane</keyword>
<feature type="transmembrane region" description="Helical" evidence="1">
    <location>
        <begin position="61"/>
        <end position="84"/>
    </location>
</feature>
<keyword evidence="1" id="KW-1133">Transmembrane helix</keyword>
<gene>
    <name evidence="2" type="ORF">O3G_MSEX009454</name>
</gene>
<organism evidence="2 3">
    <name type="scientific">Manduca sexta</name>
    <name type="common">Tobacco hawkmoth</name>
    <name type="synonym">Tobacco hornworm</name>
    <dbReference type="NCBI Taxonomy" id="7130"/>
    <lineage>
        <taxon>Eukaryota</taxon>
        <taxon>Metazoa</taxon>
        <taxon>Ecdysozoa</taxon>
        <taxon>Arthropoda</taxon>
        <taxon>Hexapoda</taxon>
        <taxon>Insecta</taxon>
        <taxon>Pterygota</taxon>
        <taxon>Neoptera</taxon>
        <taxon>Endopterygota</taxon>
        <taxon>Lepidoptera</taxon>
        <taxon>Glossata</taxon>
        <taxon>Ditrysia</taxon>
        <taxon>Bombycoidea</taxon>
        <taxon>Sphingidae</taxon>
        <taxon>Sphinginae</taxon>
        <taxon>Sphingini</taxon>
        <taxon>Manduca</taxon>
    </lineage>
</organism>
<accession>A0A921ZE89</accession>